<dbReference type="Gene3D" id="3.90.190.20">
    <property type="entry name" value="Mur ligase, C-terminal domain"/>
    <property type="match status" value="1"/>
</dbReference>
<dbReference type="InterPro" id="IPR000713">
    <property type="entry name" value="Mur_ligase_N"/>
</dbReference>
<comment type="similarity">
    <text evidence="10">Belongs to the MurCDEF family. MurF subfamily.</text>
</comment>
<dbReference type="SUPFAM" id="SSF63418">
    <property type="entry name" value="MurE/MurF N-terminal domain"/>
    <property type="match status" value="1"/>
</dbReference>
<evidence type="ECO:0000256" key="3">
    <source>
        <dbReference type="ARBA" id="ARBA00022618"/>
    </source>
</evidence>
<dbReference type="GO" id="GO:0008360">
    <property type="term" value="P:regulation of cell shape"/>
    <property type="evidence" value="ECO:0007669"/>
    <property type="project" value="UniProtKB-KW"/>
</dbReference>
<feature type="domain" description="Mur ligase N-terminal catalytic" evidence="12">
    <location>
        <begin position="29"/>
        <end position="73"/>
    </location>
</feature>
<comment type="pathway">
    <text evidence="10 11">Cell wall biogenesis; peptidoglycan biosynthesis.</text>
</comment>
<comment type="function">
    <text evidence="10 11">Involved in cell wall formation. Catalyzes the final step in the synthesis of UDP-N-acetylmuramoyl-pentapeptide, the precursor of murein.</text>
</comment>
<keyword evidence="1 10" id="KW-0963">Cytoplasm</keyword>
<dbReference type="AlphaFoldDB" id="A0A4R7J8F5"/>
<dbReference type="GO" id="GO:0005524">
    <property type="term" value="F:ATP binding"/>
    <property type="evidence" value="ECO:0007669"/>
    <property type="project" value="UniProtKB-UniRule"/>
</dbReference>
<dbReference type="InterPro" id="IPR013221">
    <property type="entry name" value="Mur_ligase_cen"/>
</dbReference>
<keyword evidence="6 10" id="KW-0133">Cell shape</keyword>
<dbReference type="OrthoDB" id="9800958at2"/>
<keyword evidence="8 10" id="KW-0131">Cell cycle</keyword>
<evidence type="ECO:0000256" key="6">
    <source>
        <dbReference type="ARBA" id="ARBA00022960"/>
    </source>
</evidence>
<dbReference type="Pfam" id="PF08245">
    <property type="entry name" value="Mur_ligase_M"/>
    <property type="match status" value="1"/>
</dbReference>
<dbReference type="EMBL" id="SOAW01000001">
    <property type="protein sequence ID" value="TDT32807.1"/>
    <property type="molecule type" value="Genomic_DNA"/>
</dbReference>
<dbReference type="SUPFAM" id="SSF53244">
    <property type="entry name" value="MurD-like peptide ligases, peptide-binding domain"/>
    <property type="match status" value="1"/>
</dbReference>
<dbReference type="SUPFAM" id="SSF53623">
    <property type="entry name" value="MurD-like peptide ligases, catalytic domain"/>
    <property type="match status" value="1"/>
</dbReference>
<evidence type="ECO:0000259" key="14">
    <source>
        <dbReference type="Pfam" id="PF08245"/>
    </source>
</evidence>
<dbReference type="InterPro" id="IPR035911">
    <property type="entry name" value="MurE/MurF_N"/>
</dbReference>
<keyword evidence="4 10" id="KW-0547">Nucleotide-binding</keyword>
<dbReference type="InterPro" id="IPR005863">
    <property type="entry name" value="UDP-N-AcMur_synth"/>
</dbReference>
<keyword evidence="3 10" id="KW-0132">Cell division</keyword>
<evidence type="ECO:0000259" key="12">
    <source>
        <dbReference type="Pfam" id="PF01225"/>
    </source>
</evidence>
<comment type="subcellular location">
    <subcellularLocation>
        <location evidence="10 11">Cytoplasm</location>
    </subcellularLocation>
</comment>
<dbReference type="EC" id="6.3.2.10" evidence="10 11"/>
<evidence type="ECO:0000256" key="2">
    <source>
        <dbReference type="ARBA" id="ARBA00022598"/>
    </source>
</evidence>
<dbReference type="GO" id="GO:0005737">
    <property type="term" value="C:cytoplasm"/>
    <property type="evidence" value="ECO:0007669"/>
    <property type="project" value="UniProtKB-SubCell"/>
</dbReference>
<feature type="domain" description="Mur ligase central" evidence="14">
    <location>
        <begin position="107"/>
        <end position="304"/>
    </location>
</feature>
<dbReference type="InterPro" id="IPR004101">
    <property type="entry name" value="Mur_ligase_C"/>
</dbReference>
<feature type="domain" description="Mur ligase C-terminal" evidence="13">
    <location>
        <begin position="344"/>
        <end position="467"/>
    </location>
</feature>
<evidence type="ECO:0000256" key="1">
    <source>
        <dbReference type="ARBA" id="ARBA00022490"/>
    </source>
</evidence>
<gene>
    <name evidence="10" type="primary">murF</name>
    <name evidence="15" type="ORF">CLV29_0396</name>
</gene>
<evidence type="ECO:0000256" key="5">
    <source>
        <dbReference type="ARBA" id="ARBA00022840"/>
    </source>
</evidence>
<dbReference type="Proteomes" id="UP000295371">
    <property type="component" value="Unassembled WGS sequence"/>
</dbReference>
<sequence length="494" mass="51056">MRILRLAEIAAAVDGRVIGDPELPVGPQVSIDSRRLTAGALFVAVAGERVDGHDYAADAIGSGAAAVLTERPIGDLPQVVVADTVVALGALGRYVLDHSEAEVVALTGSQGKTSTKDLLAQLLEASGPTVAPVGSYNNEYGLPLTATGVEPDTRWLVAEMGARGIGHIAHLCALTPPTVGAVLNVGHAHIGEFGDQETIARAKGELVEALPADGWAVLNATDPRVAAMAERTSAHLAWWAVGGRPRQAGELFVWSTEESVDALDRYSFTLNVADVAGVGDGHRVRLQQSGRHQIGNALAAAACAVAVLGTEAAERIAGQLSAAGARSAWRMELTRLRPPGGGPGEVLLINDAYNANPDSMQAALNSLANIARQRSGRAIAVVGDMLELGPASRAEHEAVGRAAGALNLDLLLGVGEYSAATVDAARTAGVPQVRTMAAQTDQDRRDVAAQIEADLRAGDVVLVKASRAQQLEVVAAALVESLGAVPETEEVSER</sequence>
<dbReference type="Pfam" id="PF02875">
    <property type="entry name" value="Mur_ligase_C"/>
    <property type="match status" value="1"/>
</dbReference>
<dbReference type="RefSeq" id="WP_133753400.1">
    <property type="nucleotide sequence ID" value="NZ_SOAW01000001.1"/>
</dbReference>
<protein>
    <recommendedName>
        <fullName evidence="10 11">UDP-N-acetylmuramoyl-tripeptide--D-alanyl-D-alanine ligase</fullName>
        <ecNumber evidence="10 11">6.3.2.10</ecNumber>
    </recommendedName>
    <alternativeName>
        <fullName evidence="10">D-alanyl-D-alanine-adding enzyme</fullName>
    </alternativeName>
</protein>
<dbReference type="PANTHER" id="PTHR43024">
    <property type="entry name" value="UDP-N-ACETYLMURAMOYL-TRIPEPTIDE--D-ALANYL-D-ALANINE LIGASE"/>
    <property type="match status" value="1"/>
</dbReference>
<feature type="binding site" evidence="10">
    <location>
        <begin position="108"/>
        <end position="114"/>
    </location>
    <ligand>
        <name>ATP</name>
        <dbReference type="ChEBI" id="CHEBI:30616"/>
    </ligand>
</feature>
<dbReference type="NCBIfam" id="TIGR01143">
    <property type="entry name" value="murF"/>
    <property type="match status" value="1"/>
</dbReference>
<dbReference type="Gene3D" id="3.40.1390.10">
    <property type="entry name" value="MurE/MurF, N-terminal domain"/>
    <property type="match status" value="1"/>
</dbReference>
<dbReference type="GO" id="GO:0051301">
    <property type="term" value="P:cell division"/>
    <property type="evidence" value="ECO:0007669"/>
    <property type="project" value="UniProtKB-KW"/>
</dbReference>
<dbReference type="GO" id="GO:0009252">
    <property type="term" value="P:peptidoglycan biosynthetic process"/>
    <property type="evidence" value="ECO:0007669"/>
    <property type="project" value="UniProtKB-UniRule"/>
</dbReference>
<name>A0A4R7J8F5_9ACTN</name>
<dbReference type="InterPro" id="IPR036565">
    <property type="entry name" value="Mur-like_cat_sf"/>
</dbReference>
<dbReference type="HAMAP" id="MF_02019">
    <property type="entry name" value="MurF"/>
    <property type="match status" value="1"/>
</dbReference>
<evidence type="ECO:0000313" key="16">
    <source>
        <dbReference type="Proteomes" id="UP000295371"/>
    </source>
</evidence>
<dbReference type="GO" id="GO:0008766">
    <property type="term" value="F:UDP-N-acetylmuramoylalanyl-D-glutamyl-2,6-diaminopimelate-D-alanyl-D-alanine ligase activity"/>
    <property type="evidence" value="ECO:0007669"/>
    <property type="project" value="RHEA"/>
</dbReference>
<evidence type="ECO:0000256" key="10">
    <source>
        <dbReference type="HAMAP-Rule" id="MF_02019"/>
    </source>
</evidence>
<evidence type="ECO:0000256" key="11">
    <source>
        <dbReference type="RuleBase" id="RU004136"/>
    </source>
</evidence>
<keyword evidence="9 10" id="KW-0961">Cell wall biogenesis/degradation</keyword>
<evidence type="ECO:0000313" key="15">
    <source>
        <dbReference type="EMBL" id="TDT32807.1"/>
    </source>
</evidence>
<comment type="caution">
    <text evidence="15">The sequence shown here is derived from an EMBL/GenBank/DDBJ whole genome shotgun (WGS) entry which is preliminary data.</text>
</comment>
<reference evidence="15 16" key="1">
    <citation type="submission" date="2019-03" db="EMBL/GenBank/DDBJ databases">
        <title>Genomic Encyclopedia of Archaeal and Bacterial Type Strains, Phase II (KMG-II): from individual species to whole genera.</title>
        <authorList>
            <person name="Goeker M."/>
        </authorList>
    </citation>
    <scope>NUCLEOTIDE SEQUENCE [LARGE SCALE GENOMIC DNA]</scope>
    <source>
        <strain evidence="15 16">DSM 24323</strain>
    </source>
</reference>
<proteinExistence type="inferred from homology"/>
<dbReference type="Pfam" id="PF01225">
    <property type="entry name" value="Mur_ligase"/>
    <property type="match status" value="1"/>
</dbReference>
<keyword evidence="2 10" id="KW-0436">Ligase</keyword>
<evidence type="ECO:0000256" key="7">
    <source>
        <dbReference type="ARBA" id="ARBA00022984"/>
    </source>
</evidence>
<dbReference type="GO" id="GO:0047480">
    <property type="term" value="F:UDP-N-acetylmuramoyl-tripeptide-D-alanyl-D-alanine ligase activity"/>
    <property type="evidence" value="ECO:0007669"/>
    <property type="project" value="UniProtKB-UniRule"/>
</dbReference>
<evidence type="ECO:0000256" key="9">
    <source>
        <dbReference type="ARBA" id="ARBA00023316"/>
    </source>
</evidence>
<evidence type="ECO:0000259" key="13">
    <source>
        <dbReference type="Pfam" id="PF02875"/>
    </source>
</evidence>
<evidence type="ECO:0000256" key="4">
    <source>
        <dbReference type="ARBA" id="ARBA00022741"/>
    </source>
</evidence>
<evidence type="ECO:0000256" key="8">
    <source>
        <dbReference type="ARBA" id="ARBA00023306"/>
    </source>
</evidence>
<dbReference type="PANTHER" id="PTHR43024:SF1">
    <property type="entry name" value="UDP-N-ACETYLMURAMOYL-TRIPEPTIDE--D-ALANYL-D-ALANINE LIGASE"/>
    <property type="match status" value="1"/>
</dbReference>
<dbReference type="Gene3D" id="3.40.1190.10">
    <property type="entry name" value="Mur-like, catalytic domain"/>
    <property type="match status" value="1"/>
</dbReference>
<dbReference type="GO" id="GO:0071555">
    <property type="term" value="P:cell wall organization"/>
    <property type="evidence" value="ECO:0007669"/>
    <property type="project" value="UniProtKB-KW"/>
</dbReference>
<comment type="catalytic activity">
    <reaction evidence="10 11">
        <text>D-alanyl-D-alanine + UDP-N-acetyl-alpha-D-muramoyl-L-alanyl-gamma-D-glutamyl-meso-2,6-diaminopimelate + ATP = UDP-N-acetyl-alpha-D-muramoyl-L-alanyl-gamma-D-glutamyl-meso-2,6-diaminopimeloyl-D-alanyl-D-alanine + ADP + phosphate + H(+)</text>
        <dbReference type="Rhea" id="RHEA:28374"/>
        <dbReference type="ChEBI" id="CHEBI:15378"/>
        <dbReference type="ChEBI" id="CHEBI:30616"/>
        <dbReference type="ChEBI" id="CHEBI:43474"/>
        <dbReference type="ChEBI" id="CHEBI:57822"/>
        <dbReference type="ChEBI" id="CHEBI:61386"/>
        <dbReference type="ChEBI" id="CHEBI:83905"/>
        <dbReference type="ChEBI" id="CHEBI:456216"/>
        <dbReference type="EC" id="6.3.2.10"/>
    </reaction>
</comment>
<accession>A0A4R7J8F5</accession>
<keyword evidence="7 10" id="KW-0573">Peptidoglycan synthesis</keyword>
<dbReference type="InterPro" id="IPR051046">
    <property type="entry name" value="MurCDEF_CellWall_CoF430Synth"/>
</dbReference>
<dbReference type="UniPathway" id="UPA00219"/>
<keyword evidence="16" id="KW-1185">Reference proteome</keyword>
<keyword evidence="5 10" id="KW-0067">ATP-binding</keyword>
<organism evidence="15 16">
    <name type="scientific">Naumannella halotolerans</name>
    <dbReference type="NCBI Taxonomy" id="993414"/>
    <lineage>
        <taxon>Bacteria</taxon>
        <taxon>Bacillati</taxon>
        <taxon>Actinomycetota</taxon>
        <taxon>Actinomycetes</taxon>
        <taxon>Propionibacteriales</taxon>
        <taxon>Propionibacteriaceae</taxon>
        <taxon>Naumannella</taxon>
    </lineage>
</organism>
<dbReference type="InterPro" id="IPR036615">
    <property type="entry name" value="Mur_ligase_C_dom_sf"/>
</dbReference>